<accession>A0ACC2KGW1</accession>
<dbReference type="Proteomes" id="UP001234297">
    <property type="component" value="Chromosome 9"/>
</dbReference>
<evidence type="ECO:0000313" key="2">
    <source>
        <dbReference type="Proteomes" id="UP001234297"/>
    </source>
</evidence>
<sequence>MVVGLDLSLFTSSVKDKNPSHEDAIDLGAGMGLIDCSSAGVWDISAGSHSGASLMEDLKWTESRKAAEVGKMLGIQFDRHELESLRYLWKLEAVEAQSSLRDRGYSSEDNLLRRMPRFG</sequence>
<dbReference type="EMBL" id="CM056817">
    <property type="protein sequence ID" value="KAJ8620326.1"/>
    <property type="molecule type" value="Genomic_DNA"/>
</dbReference>
<name>A0ACC2KGW1_PERAE</name>
<gene>
    <name evidence="1" type="ORF">MRB53_028855</name>
</gene>
<organism evidence="1 2">
    <name type="scientific">Persea americana</name>
    <name type="common">Avocado</name>
    <dbReference type="NCBI Taxonomy" id="3435"/>
    <lineage>
        <taxon>Eukaryota</taxon>
        <taxon>Viridiplantae</taxon>
        <taxon>Streptophyta</taxon>
        <taxon>Embryophyta</taxon>
        <taxon>Tracheophyta</taxon>
        <taxon>Spermatophyta</taxon>
        <taxon>Magnoliopsida</taxon>
        <taxon>Magnoliidae</taxon>
        <taxon>Laurales</taxon>
        <taxon>Lauraceae</taxon>
        <taxon>Persea</taxon>
    </lineage>
</organism>
<proteinExistence type="predicted"/>
<protein>
    <submittedName>
        <fullName evidence="1">Uncharacterized protein</fullName>
    </submittedName>
</protein>
<keyword evidence="2" id="KW-1185">Reference proteome</keyword>
<comment type="caution">
    <text evidence="1">The sequence shown here is derived from an EMBL/GenBank/DDBJ whole genome shotgun (WGS) entry which is preliminary data.</text>
</comment>
<evidence type="ECO:0000313" key="1">
    <source>
        <dbReference type="EMBL" id="KAJ8620326.1"/>
    </source>
</evidence>
<reference evidence="1 2" key="1">
    <citation type="journal article" date="2022" name="Hortic Res">
        <title>A haplotype resolved chromosomal level avocado genome allows analysis of novel avocado genes.</title>
        <authorList>
            <person name="Nath O."/>
            <person name="Fletcher S.J."/>
            <person name="Hayward A."/>
            <person name="Shaw L.M."/>
            <person name="Masouleh A.K."/>
            <person name="Furtado A."/>
            <person name="Henry R.J."/>
            <person name="Mitter N."/>
        </authorList>
    </citation>
    <scope>NUCLEOTIDE SEQUENCE [LARGE SCALE GENOMIC DNA]</scope>
    <source>
        <strain evidence="2">cv. Hass</strain>
    </source>
</reference>